<reference evidence="1 2" key="1">
    <citation type="journal article" date="2019" name="Sci. Rep.">
        <title>A high-quality genome of Eragrostis curvula grass provides insights into Poaceae evolution and supports new strategies to enhance forage quality.</title>
        <authorList>
            <person name="Carballo J."/>
            <person name="Santos B.A.C.M."/>
            <person name="Zappacosta D."/>
            <person name="Garbus I."/>
            <person name="Selva J.P."/>
            <person name="Gallo C.A."/>
            <person name="Diaz A."/>
            <person name="Albertini E."/>
            <person name="Caccamo M."/>
            <person name="Echenique V."/>
        </authorList>
    </citation>
    <scope>NUCLEOTIDE SEQUENCE [LARGE SCALE GENOMIC DNA]</scope>
    <source>
        <strain evidence="2">cv. Victoria</strain>
        <tissue evidence="1">Leaf</tissue>
    </source>
</reference>
<organism evidence="1 2">
    <name type="scientific">Eragrostis curvula</name>
    <name type="common">weeping love grass</name>
    <dbReference type="NCBI Taxonomy" id="38414"/>
    <lineage>
        <taxon>Eukaryota</taxon>
        <taxon>Viridiplantae</taxon>
        <taxon>Streptophyta</taxon>
        <taxon>Embryophyta</taxon>
        <taxon>Tracheophyta</taxon>
        <taxon>Spermatophyta</taxon>
        <taxon>Magnoliopsida</taxon>
        <taxon>Liliopsida</taxon>
        <taxon>Poales</taxon>
        <taxon>Poaceae</taxon>
        <taxon>PACMAD clade</taxon>
        <taxon>Chloridoideae</taxon>
        <taxon>Eragrostideae</taxon>
        <taxon>Eragrostidinae</taxon>
        <taxon>Eragrostis</taxon>
    </lineage>
</organism>
<dbReference type="AlphaFoldDB" id="A0A5J9V404"/>
<protein>
    <submittedName>
        <fullName evidence="1">Uncharacterized protein</fullName>
    </submittedName>
</protein>
<dbReference type="EMBL" id="RWGY01000011">
    <property type="protein sequence ID" value="TVU30839.1"/>
    <property type="molecule type" value="Genomic_DNA"/>
</dbReference>
<proteinExistence type="predicted"/>
<evidence type="ECO:0000313" key="1">
    <source>
        <dbReference type="EMBL" id="TVU30839.1"/>
    </source>
</evidence>
<comment type="caution">
    <text evidence="1">The sequence shown here is derived from an EMBL/GenBank/DDBJ whole genome shotgun (WGS) entry which is preliminary data.</text>
</comment>
<evidence type="ECO:0000313" key="2">
    <source>
        <dbReference type="Proteomes" id="UP000324897"/>
    </source>
</evidence>
<feature type="non-terminal residue" evidence="1">
    <location>
        <position position="72"/>
    </location>
</feature>
<name>A0A5J9V404_9POAL</name>
<keyword evidence="2" id="KW-1185">Reference proteome</keyword>
<sequence length="72" mass="8113">MFDYTVGLGCQRNGSIIPSEGYSPSLSCFDTQMPKALGELQAPVVISQGHSRPLLSHPWRLHKLRENYKQQL</sequence>
<accession>A0A5J9V404</accession>
<gene>
    <name evidence="1" type="ORF">EJB05_22483</name>
</gene>
<dbReference type="Gramene" id="TVU30839">
    <property type="protein sequence ID" value="TVU30839"/>
    <property type="gene ID" value="EJB05_22483"/>
</dbReference>
<dbReference type="Proteomes" id="UP000324897">
    <property type="component" value="Chromosome 1"/>
</dbReference>